<evidence type="ECO:0000256" key="2">
    <source>
        <dbReference type="ARBA" id="ARBA00022692"/>
    </source>
</evidence>
<keyword evidence="9" id="KW-1185">Reference proteome</keyword>
<dbReference type="PANTHER" id="PTHR34187:SF1">
    <property type="entry name" value="DUF202 DOMAIN-CONTAINING PROTEIN"/>
    <property type="match status" value="1"/>
</dbReference>
<evidence type="ECO:0000256" key="1">
    <source>
        <dbReference type="ARBA" id="ARBA00004127"/>
    </source>
</evidence>
<evidence type="ECO:0000313" key="9">
    <source>
        <dbReference type="Proteomes" id="UP001271007"/>
    </source>
</evidence>
<keyword evidence="2 6" id="KW-0812">Transmembrane</keyword>
<keyword evidence="4 6" id="KW-0472">Membrane</keyword>
<feature type="transmembrane region" description="Helical" evidence="6">
    <location>
        <begin position="96"/>
        <end position="117"/>
    </location>
</feature>
<feature type="compositionally biased region" description="Basic and acidic residues" evidence="5">
    <location>
        <begin position="19"/>
        <end position="33"/>
    </location>
</feature>
<dbReference type="EMBL" id="JAWDJX010000012">
    <property type="protein sequence ID" value="KAK3054284.1"/>
    <property type="molecule type" value="Genomic_DNA"/>
</dbReference>
<reference evidence="8" key="1">
    <citation type="submission" date="2023-04" db="EMBL/GenBank/DDBJ databases">
        <title>Black Yeasts Isolated from many extreme environments.</title>
        <authorList>
            <person name="Coleine C."/>
            <person name="Stajich J.E."/>
            <person name="Selbmann L."/>
        </authorList>
    </citation>
    <scope>NUCLEOTIDE SEQUENCE</scope>
    <source>
        <strain evidence="8">CCFEE 5312</strain>
    </source>
</reference>
<feature type="compositionally biased region" description="Basic and acidic residues" evidence="5">
    <location>
        <begin position="1"/>
        <end position="10"/>
    </location>
</feature>
<feature type="transmembrane region" description="Helical" evidence="6">
    <location>
        <begin position="176"/>
        <end position="197"/>
    </location>
</feature>
<feature type="domain" description="DUF202" evidence="7">
    <location>
        <begin position="87"/>
        <end position="162"/>
    </location>
</feature>
<evidence type="ECO:0000256" key="4">
    <source>
        <dbReference type="ARBA" id="ARBA00023136"/>
    </source>
</evidence>
<name>A0AAJ0GCM1_9PEZI</name>
<gene>
    <name evidence="8" type="ORF">LTR09_004552</name>
</gene>
<dbReference type="InterPro" id="IPR052053">
    <property type="entry name" value="IM_YidH-like"/>
</dbReference>
<evidence type="ECO:0000256" key="3">
    <source>
        <dbReference type="ARBA" id="ARBA00022989"/>
    </source>
</evidence>
<feature type="transmembrane region" description="Helical" evidence="6">
    <location>
        <begin position="137"/>
        <end position="155"/>
    </location>
</feature>
<evidence type="ECO:0000313" key="8">
    <source>
        <dbReference type="EMBL" id="KAK3054284.1"/>
    </source>
</evidence>
<feature type="region of interest" description="Disordered" evidence="5">
    <location>
        <begin position="1"/>
        <end position="33"/>
    </location>
</feature>
<evidence type="ECO:0000256" key="5">
    <source>
        <dbReference type="SAM" id="MobiDB-lite"/>
    </source>
</evidence>
<dbReference type="GO" id="GO:0012505">
    <property type="term" value="C:endomembrane system"/>
    <property type="evidence" value="ECO:0007669"/>
    <property type="project" value="UniProtKB-SubCell"/>
</dbReference>
<evidence type="ECO:0000256" key="6">
    <source>
        <dbReference type="SAM" id="Phobius"/>
    </source>
</evidence>
<proteinExistence type="predicted"/>
<dbReference type="InterPro" id="IPR003807">
    <property type="entry name" value="DUF202"/>
</dbReference>
<evidence type="ECO:0000259" key="7">
    <source>
        <dbReference type="Pfam" id="PF02656"/>
    </source>
</evidence>
<dbReference type="PANTHER" id="PTHR34187">
    <property type="entry name" value="FGR18P"/>
    <property type="match status" value="1"/>
</dbReference>
<organism evidence="8 9">
    <name type="scientific">Extremus antarcticus</name>
    <dbReference type="NCBI Taxonomy" id="702011"/>
    <lineage>
        <taxon>Eukaryota</taxon>
        <taxon>Fungi</taxon>
        <taxon>Dikarya</taxon>
        <taxon>Ascomycota</taxon>
        <taxon>Pezizomycotina</taxon>
        <taxon>Dothideomycetes</taxon>
        <taxon>Dothideomycetidae</taxon>
        <taxon>Mycosphaerellales</taxon>
        <taxon>Extremaceae</taxon>
        <taxon>Extremus</taxon>
    </lineage>
</organism>
<dbReference type="Proteomes" id="UP001271007">
    <property type="component" value="Unassembled WGS sequence"/>
</dbReference>
<sequence length="207" mass="23434">MATDQPRDEASISTLSSLHEPEPTHRHDSQHISDDELEATELRHMRGDKPRLSRVLTPGKPMLHWYDPLKRLWRHHIRMSVPHDDCRDHLANERTFLGYLRTSVMLSMIGVMIAQLYRLQHKPNPDDVFGYFVLSKPLSMVFQAAALVVSLMGGIRFFRQQSAMAVGKVHAGGWELMGSGIASLVLLFGLFVIHVAIDAYKEAEGEP</sequence>
<accession>A0AAJ0GCM1</accession>
<protein>
    <recommendedName>
        <fullName evidence="7">DUF202 domain-containing protein</fullName>
    </recommendedName>
</protein>
<comment type="caution">
    <text evidence="8">The sequence shown here is derived from an EMBL/GenBank/DDBJ whole genome shotgun (WGS) entry which is preliminary data.</text>
</comment>
<dbReference type="Pfam" id="PF02656">
    <property type="entry name" value="DUF202"/>
    <property type="match status" value="1"/>
</dbReference>
<comment type="subcellular location">
    <subcellularLocation>
        <location evidence="1">Endomembrane system</location>
        <topology evidence="1">Multi-pass membrane protein</topology>
    </subcellularLocation>
</comment>
<dbReference type="AlphaFoldDB" id="A0AAJ0GCM1"/>
<keyword evidence="3 6" id="KW-1133">Transmembrane helix</keyword>